<dbReference type="FunFam" id="1.10.287.610:FF:000002">
    <property type="entry name" value="DNA ligase"/>
    <property type="match status" value="1"/>
</dbReference>
<dbReference type="Gene3D" id="3.30.470.30">
    <property type="entry name" value="DNA ligase/mRNA capping enzyme"/>
    <property type="match status" value="1"/>
</dbReference>
<comment type="cofactor">
    <cofactor evidence="14">
        <name>Mg(2+)</name>
        <dbReference type="ChEBI" id="CHEBI:18420"/>
    </cofactor>
    <cofactor evidence="14">
        <name>Mn(2+)</name>
        <dbReference type="ChEBI" id="CHEBI:29035"/>
    </cofactor>
</comment>
<dbReference type="Pfam" id="PF03119">
    <property type="entry name" value="DNA_ligase_ZBD"/>
    <property type="match status" value="1"/>
</dbReference>
<dbReference type="NCBIfam" id="NF005932">
    <property type="entry name" value="PRK07956.1"/>
    <property type="match status" value="1"/>
</dbReference>
<dbReference type="InterPro" id="IPR033136">
    <property type="entry name" value="DNA_ligase_CS"/>
</dbReference>
<dbReference type="Gene3D" id="1.10.150.20">
    <property type="entry name" value="5' to 3' exonuclease, C-terminal subdomain"/>
    <property type="match status" value="2"/>
</dbReference>
<protein>
    <recommendedName>
        <fullName evidence="3 14">DNA ligase</fullName>
        <ecNumber evidence="2 14">6.5.1.2</ecNumber>
    </recommendedName>
    <alternativeName>
        <fullName evidence="14">Polydeoxyribonucleotide synthase [NAD(+)]</fullName>
    </alternativeName>
</protein>
<comment type="similarity">
    <text evidence="13 14">Belongs to the NAD-dependent DNA ligase family. LigA subfamily.</text>
</comment>
<dbReference type="Proteomes" id="UP000014977">
    <property type="component" value="Unassembled WGS sequence"/>
</dbReference>
<comment type="catalytic activity">
    <reaction evidence="12 14">
        <text>NAD(+) + (deoxyribonucleotide)n-3'-hydroxyl + 5'-phospho-(deoxyribonucleotide)m = (deoxyribonucleotide)n+m + AMP + beta-nicotinamide D-nucleotide.</text>
        <dbReference type="EC" id="6.5.1.2"/>
    </reaction>
</comment>
<feature type="binding site" evidence="14">
    <location>
        <position position="443"/>
    </location>
    <ligand>
        <name>Zn(2+)</name>
        <dbReference type="ChEBI" id="CHEBI:29105"/>
    </ligand>
</feature>
<dbReference type="Gene3D" id="2.40.50.140">
    <property type="entry name" value="Nucleic acid-binding proteins"/>
    <property type="match status" value="1"/>
</dbReference>
<feature type="binding site" evidence="14">
    <location>
        <position position="420"/>
    </location>
    <ligand>
        <name>Zn(2+)</name>
        <dbReference type="ChEBI" id="CHEBI:29105"/>
    </ligand>
</feature>
<keyword evidence="7 14" id="KW-0227">DNA damage</keyword>
<keyword evidence="17" id="KW-1185">Reference proteome</keyword>
<dbReference type="STRING" id="897.B2D07_06035"/>
<feature type="active site" description="N6-AMP-lysine intermediate" evidence="14">
    <location>
        <position position="125"/>
    </location>
</feature>
<feature type="binding site" evidence="14">
    <location>
        <position position="186"/>
    </location>
    <ligand>
        <name>NAD(+)</name>
        <dbReference type="ChEBI" id="CHEBI:57540"/>
    </ligand>
</feature>
<evidence type="ECO:0000256" key="3">
    <source>
        <dbReference type="ARBA" id="ARBA00013308"/>
    </source>
</evidence>
<organism evidence="16 17">
    <name type="scientific">Desulfococcus multivorans DSM 2059</name>
    <dbReference type="NCBI Taxonomy" id="1121405"/>
    <lineage>
        <taxon>Bacteria</taxon>
        <taxon>Pseudomonadati</taxon>
        <taxon>Thermodesulfobacteriota</taxon>
        <taxon>Desulfobacteria</taxon>
        <taxon>Desulfobacterales</taxon>
        <taxon>Desulfococcaceae</taxon>
        <taxon>Desulfococcus</taxon>
    </lineage>
</organism>
<dbReference type="InterPro" id="IPR010994">
    <property type="entry name" value="RuvA_2-like"/>
</dbReference>
<dbReference type="InterPro" id="IPR001679">
    <property type="entry name" value="DNA_ligase"/>
</dbReference>
<keyword evidence="5 14" id="KW-0235">DNA replication</keyword>
<dbReference type="Gene3D" id="3.40.50.10190">
    <property type="entry name" value="BRCT domain"/>
    <property type="match status" value="1"/>
</dbReference>
<reference evidence="16 17" key="1">
    <citation type="journal article" date="2013" name="Genome Announc.">
        <title>Draft genome sequences for three mercury-methylating, sulfate-reducing bacteria.</title>
        <authorList>
            <person name="Brown S.D."/>
            <person name="Hurt R.A.Jr."/>
            <person name="Gilmour C.C."/>
            <person name="Elias D.A."/>
        </authorList>
    </citation>
    <scope>NUCLEOTIDE SEQUENCE [LARGE SCALE GENOMIC DNA]</scope>
    <source>
        <strain evidence="16 17">DSM 2059</strain>
    </source>
</reference>
<evidence type="ECO:0000256" key="12">
    <source>
        <dbReference type="ARBA" id="ARBA00034005"/>
    </source>
</evidence>
<dbReference type="PANTHER" id="PTHR23389">
    <property type="entry name" value="CHROMOSOME TRANSMISSION FIDELITY FACTOR 18"/>
    <property type="match status" value="1"/>
</dbReference>
<feature type="domain" description="BRCT" evidence="15">
    <location>
        <begin position="600"/>
        <end position="676"/>
    </location>
</feature>
<dbReference type="eggNOG" id="COG0272">
    <property type="taxonomic scope" value="Bacteria"/>
</dbReference>
<comment type="caution">
    <text evidence="14">Lacks conserved residue(s) required for the propagation of feature annotation.</text>
</comment>
<gene>
    <name evidence="14" type="primary">ligA</name>
    <name evidence="16" type="ORF">dsmv_3062</name>
</gene>
<dbReference type="CDD" id="cd17748">
    <property type="entry name" value="BRCT_DNA_ligase_like"/>
    <property type="match status" value="1"/>
</dbReference>
<dbReference type="InterPro" id="IPR041663">
    <property type="entry name" value="DisA/LigA_HHH"/>
</dbReference>
<dbReference type="GO" id="GO:0005829">
    <property type="term" value="C:cytosol"/>
    <property type="evidence" value="ECO:0007669"/>
    <property type="project" value="TreeGrafter"/>
</dbReference>
<dbReference type="FunFam" id="1.10.150.20:FF:000006">
    <property type="entry name" value="DNA ligase"/>
    <property type="match status" value="1"/>
</dbReference>
<dbReference type="SMART" id="SM00532">
    <property type="entry name" value="LIGANc"/>
    <property type="match status" value="1"/>
</dbReference>
<dbReference type="FunFam" id="3.30.470.30:FF:000001">
    <property type="entry name" value="DNA ligase"/>
    <property type="match status" value="1"/>
</dbReference>
<keyword evidence="14" id="KW-0464">Manganese</keyword>
<dbReference type="GO" id="GO:0046872">
    <property type="term" value="F:metal ion binding"/>
    <property type="evidence" value="ECO:0007669"/>
    <property type="project" value="UniProtKB-KW"/>
</dbReference>
<keyword evidence="11 14" id="KW-0234">DNA repair</keyword>
<evidence type="ECO:0000256" key="10">
    <source>
        <dbReference type="ARBA" id="ARBA00023027"/>
    </source>
</evidence>
<evidence type="ECO:0000256" key="2">
    <source>
        <dbReference type="ARBA" id="ARBA00012722"/>
    </source>
</evidence>
<evidence type="ECO:0000256" key="5">
    <source>
        <dbReference type="ARBA" id="ARBA00022705"/>
    </source>
</evidence>
<feature type="binding site" evidence="14">
    <location>
        <position position="302"/>
    </location>
    <ligand>
        <name>NAD(+)</name>
        <dbReference type="ChEBI" id="CHEBI:57540"/>
    </ligand>
</feature>
<dbReference type="OrthoDB" id="9759736at2"/>
<feature type="binding site" evidence="14">
    <location>
        <position position="423"/>
    </location>
    <ligand>
        <name>Zn(2+)</name>
        <dbReference type="ChEBI" id="CHEBI:29105"/>
    </ligand>
</feature>
<dbReference type="HAMAP" id="MF_01588">
    <property type="entry name" value="DNA_ligase_A"/>
    <property type="match status" value="1"/>
</dbReference>
<dbReference type="EMBL" id="ATHJ01000103">
    <property type="protein sequence ID" value="EPR37288.1"/>
    <property type="molecule type" value="Genomic_DNA"/>
</dbReference>
<evidence type="ECO:0000313" key="17">
    <source>
        <dbReference type="Proteomes" id="UP000014977"/>
    </source>
</evidence>
<keyword evidence="10 14" id="KW-0520">NAD</keyword>
<sequence length="676" mass="74250">MPESPVVPNVPESVVRRAEALRQAIHYHNHRYHVLDDPEISDAEFDRMMQELIDLETAYPALADPGSPTARVGAPPLSKFATVRHSVPMLSLDNAFNDADVIEFDARVKRLLDIPDEVLYVTEPKMDGVAVELVYEDSRLVMASTRGDGITGEVITENARTIRSLPLILLSRGSGDIPRRIEVRGEVFIDVGGFQQLNTERAAEGLPVFANPRNAAAGSLRQLDSQVTARRPLKFFVYGIGNVDGLRVYSHGELLLALKQLGFPVNPLVRNGLRLKAVLNRFHELERIRHELPYAIDGMVIKVDRIEFQQRLGDKARAPRWAIAYKFAAVQETTKVLDIDIQVGRTGALTPVARLEPVAIGGVTVSNATLHNEDEVRRKDVRIGDTVLVQRAGDVIPEVVKVIASLRTGNELPFDMPRTCPICGAEAKRIPGEAVTRCINVNCPAQIKGKIRHFAAKSAFDIDGLGSKLIHQLVDRQLIRSYADIFHLDEAVLSQLDRMGPKSAGNLVKAIQASRRLPLSRFLYALGIRHVGENTAEILARQFKTLDRLTAASTEELARIDGIGLEIAGAVRHFFDQKENQEAVQRLLKSGVSLIMTDDPASGRLVGKTFVLTGTLASMTRIEAKARIEAAGGRVAGTISRQTDYLVVGSNPGSKLAKAKTLGIEIIDESDLQNLL</sequence>
<keyword evidence="8 14" id="KW-0862">Zinc</keyword>
<dbReference type="RefSeq" id="WP_020878129.1">
    <property type="nucleotide sequence ID" value="NZ_ATHJ01000103.1"/>
</dbReference>
<name>S7UY86_DESML</name>
<keyword evidence="6 14" id="KW-0479">Metal-binding</keyword>
<dbReference type="InterPro" id="IPR036420">
    <property type="entry name" value="BRCT_dom_sf"/>
</dbReference>
<dbReference type="InterPro" id="IPR012340">
    <property type="entry name" value="NA-bd_OB-fold"/>
</dbReference>
<dbReference type="EC" id="6.5.1.2" evidence="2 14"/>
<dbReference type="SUPFAM" id="SSF52113">
    <property type="entry name" value="BRCT domain"/>
    <property type="match status" value="1"/>
</dbReference>
<feature type="binding site" evidence="14">
    <location>
        <position position="123"/>
    </location>
    <ligand>
        <name>NAD(+)</name>
        <dbReference type="ChEBI" id="CHEBI:57540"/>
    </ligand>
</feature>
<evidence type="ECO:0000256" key="8">
    <source>
        <dbReference type="ARBA" id="ARBA00022833"/>
    </source>
</evidence>
<dbReference type="PANTHER" id="PTHR23389:SF9">
    <property type="entry name" value="DNA LIGASE"/>
    <property type="match status" value="1"/>
</dbReference>
<evidence type="ECO:0000256" key="4">
    <source>
        <dbReference type="ARBA" id="ARBA00022598"/>
    </source>
</evidence>
<evidence type="ECO:0000259" key="15">
    <source>
        <dbReference type="PROSITE" id="PS50172"/>
    </source>
</evidence>
<dbReference type="FunFam" id="2.40.50.140:FF:000012">
    <property type="entry name" value="DNA ligase"/>
    <property type="match status" value="1"/>
</dbReference>
<dbReference type="FunFam" id="1.10.150.20:FF:000007">
    <property type="entry name" value="DNA ligase"/>
    <property type="match status" value="1"/>
</dbReference>
<comment type="function">
    <text evidence="1 14">DNA ligase that catalyzes the formation of phosphodiester linkages between 5'-phosphoryl and 3'-hydroxyl groups in double-stranded DNA using NAD as a coenzyme and as the energy source for the reaction. It is essential for DNA replication and repair of damaged DNA.</text>
</comment>
<keyword evidence="9 14" id="KW-0460">Magnesium</keyword>
<dbReference type="SUPFAM" id="SSF56091">
    <property type="entry name" value="DNA ligase/mRNA capping enzyme, catalytic domain"/>
    <property type="match status" value="1"/>
</dbReference>
<dbReference type="Pfam" id="PF03120">
    <property type="entry name" value="OB_DNA_ligase"/>
    <property type="match status" value="1"/>
</dbReference>
<dbReference type="SUPFAM" id="SSF50249">
    <property type="entry name" value="Nucleic acid-binding proteins"/>
    <property type="match status" value="1"/>
</dbReference>
<dbReference type="PIRSF" id="PIRSF001604">
    <property type="entry name" value="LigA"/>
    <property type="match status" value="1"/>
</dbReference>
<evidence type="ECO:0000256" key="1">
    <source>
        <dbReference type="ARBA" id="ARBA00004067"/>
    </source>
</evidence>
<dbReference type="NCBIfam" id="TIGR00575">
    <property type="entry name" value="dnlj"/>
    <property type="match status" value="1"/>
</dbReference>
<dbReference type="PROSITE" id="PS50172">
    <property type="entry name" value="BRCT"/>
    <property type="match status" value="1"/>
</dbReference>
<keyword evidence="4 14" id="KW-0436">Ligase</keyword>
<evidence type="ECO:0000256" key="14">
    <source>
        <dbReference type="HAMAP-Rule" id="MF_01588"/>
    </source>
</evidence>
<proteinExistence type="inferred from homology"/>
<dbReference type="CDD" id="cd00114">
    <property type="entry name" value="LIGANc"/>
    <property type="match status" value="1"/>
</dbReference>
<dbReference type="Pfam" id="PF14520">
    <property type="entry name" value="HHH_5"/>
    <property type="match status" value="1"/>
</dbReference>
<dbReference type="Pfam" id="PF00533">
    <property type="entry name" value="BRCT"/>
    <property type="match status" value="1"/>
</dbReference>
<dbReference type="InterPro" id="IPR004149">
    <property type="entry name" value="Znf_DNAligase_C4"/>
</dbReference>
<comment type="caution">
    <text evidence="16">The sequence shown here is derived from an EMBL/GenBank/DDBJ whole genome shotgun (WGS) entry which is preliminary data.</text>
</comment>
<dbReference type="Pfam" id="PF12826">
    <property type="entry name" value="HHH_2"/>
    <property type="match status" value="1"/>
</dbReference>
<dbReference type="InterPro" id="IPR013840">
    <property type="entry name" value="DNAligase_N"/>
</dbReference>
<feature type="binding site" evidence="14">
    <location>
        <position position="326"/>
    </location>
    <ligand>
        <name>NAD(+)</name>
        <dbReference type="ChEBI" id="CHEBI:57540"/>
    </ligand>
</feature>
<dbReference type="SMART" id="SM00292">
    <property type="entry name" value="BRCT"/>
    <property type="match status" value="1"/>
</dbReference>
<feature type="binding site" evidence="14">
    <location>
        <begin position="42"/>
        <end position="46"/>
    </location>
    <ligand>
        <name>NAD(+)</name>
        <dbReference type="ChEBI" id="CHEBI:57540"/>
    </ligand>
</feature>
<evidence type="ECO:0000313" key="16">
    <source>
        <dbReference type="EMBL" id="EPR37288.1"/>
    </source>
</evidence>
<dbReference type="Gene3D" id="1.10.287.610">
    <property type="entry name" value="Helix hairpin bin"/>
    <property type="match status" value="1"/>
</dbReference>
<evidence type="ECO:0000256" key="7">
    <source>
        <dbReference type="ARBA" id="ARBA00022763"/>
    </source>
</evidence>
<dbReference type="InterPro" id="IPR013839">
    <property type="entry name" value="DNAligase_adenylation"/>
</dbReference>
<dbReference type="SUPFAM" id="SSF47781">
    <property type="entry name" value="RuvA domain 2-like"/>
    <property type="match status" value="1"/>
</dbReference>
<dbReference type="InterPro" id="IPR004150">
    <property type="entry name" value="NAD_DNA_ligase_OB"/>
</dbReference>
<dbReference type="InterPro" id="IPR001357">
    <property type="entry name" value="BRCT_dom"/>
</dbReference>
<dbReference type="GO" id="GO:0003911">
    <property type="term" value="F:DNA ligase (NAD+) activity"/>
    <property type="evidence" value="ECO:0007669"/>
    <property type="project" value="UniProtKB-UniRule"/>
</dbReference>
<dbReference type="PROSITE" id="PS01056">
    <property type="entry name" value="DNA_LIGASE_N2"/>
    <property type="match status" value="1"/>
</dbReference>
<evidence type="ECO:0000256" key="6">
    <source>
        <dbReference type="ARBA" id="ARBA00022723"/>
    </source>
</evidence>
<dbReference type="Pfam" id="PF01653">
    <property type="entry name" value="DNA_ligase_aden"/>
    <property type="match status" value="1"/>
</dbReference>
<feature type="binding site" evidence="14">
    <location>
        <begin position="91"/>
        <end position="92"/>
    </location>
    <ligand>
        <name>NAD(+)</name>
        <dbReference type="ChEBI" id="CHEBI:57540"/>
    </ligand>
</feature>
<evidence type="ECO:0000256" key="13">
    <source>
        <dbReference type="ARBA" id="ARBA00060881"/>
    </source>
</evidence>
<feature type="binding site" evidence="14">
    <location>
        <position position="146"/>
    </location>
    <ligand>
        <name>NAD(+)</name>
        <dbReference type="ChEBI" id="CHEBI:57540"/>
    </ligand>
</feature>
<dbReference type="PATRIC" id="fig|1121405.3.peg.3153"/>
<dbReference type="GO" id="GO:0006281">
    <property type="term" value="P:DNA repair"/>
    <property type="evidence" value="ECO:0007669"/>
    <property type="project" value="UniProtKB-KW"/>
</dbReference>
<evidence type="ECO:0000256" key="11">
    <source>
        <dbReference type="ARBA" id="ARBA00023204"/>
    </source>
</evidence>
<accession>S7UY86</accession>
<dbReference type="AlphaFoldDB" id="S7UY86"/>
<dbReference type="GO" id="GO:0006260">
    <property type="term" value="P:DNA replication"/>
    <property type="evidence" value="ECO:0007669"/>
    <property type="project" value="UniProtKB-KW"/>
</dbReference>
<evidence type="ECO:0000256" key="9">
    <source>
        <dbReference type="ARBA" id="ARBA00022842"/>
    </source>
</evidence>
<dbReference type="Gene3D" id="6.20.10.30">
    <property type="match status" value="1"/>
</dbReference>